<reference evidence="1 2" key="1">
    <citation type="submission" date="2014-04" db="EMBL/GenBank/DDBJ databases">
        <authorList>
            <consortium name="DOE Joint Genome Institute"/>
            <person name="Kuo A."/>
            <person name="Kohler A."/>
            <person name="Jargeat P."/>
            <person name="Nagy L.G."/>
            <person name="Floudas D."/>
            <person name="Copeland A."/>
            <person name="Barry K.W."/>
            <person name="Cichocki N."/>
            <person name="Veneault-Fourrey C."/>
            <person name="LaButti K."/>
            <person name="Lindquist E.A."/>
            <person name="Lipzen A."/>
            <person name="Lundell T."/>
            <person name="Morin E."/>
            <person name="Murat C."/>
            <person name="Sun H."/>
            <person name="Tunlid A."/>
            <person name="Henrissat B."/>
            <person name="Grigoriev I.V."/>
            <person name="Hibbett D.S."/>
            <person name="Martin F."/>
            <person name="Nordberg H.P."/>
            <person name="Cantor M.N."/>
            <person name="Hua S.X."/>
        </authorList>
    </citation>
    <scope>NUCLEOTIDE SEQUENCE [LARGE SCALE GENOMIC DNA]</scope>
    <source>
        <strain evidence="1 2">Ve08.2h10</strain>
    </source>
</reference>
<gene>
    <name evidence="1" type="ORF">PAXRUDRAFT_11988</name>
</gene>
<dbReference type="InParanoid" id="A0A0D0DBI6"/>
<keyword evidence="2" id="KW-1185">Reference proteome</keyword>
<accession>A0A0D0DBI6</accession>
<sequence length="120" mass="13530">MEDKEVTTIDPTLSFISHMAPEEEYTFKGPRPFHNYFANPKGFLSLIGAVAFHVTCQPDCTGLLVTEMQKMYELLHLMKFIDDYINDASGGNLTNAWSPFSDKPGGPGIPAFSRMTFWFL</sequence>
<reference evidence="2" key="2">
    <citation type="submission" date="2015-01" db="EMBL/GenBank/DDBJ databases">
        <title>Evolutionary Origins and Diversification of the Mycorrhizal Mutualists.</title>
        <authorList>
            <consortium name="DOE Joint Genome Institute"/>
            <consortium name="Mycorrhizal Genomics Consortium"/>
            <person name="Kohler A."/>
            <person name="Kuo A."/>
            <person name="Nagy L.G."/>
            <person name="Floudas D."/>
            <person name="Copeland A."/>
            <person name="Barry K.W."/>
            <person name="Cichocki N."/>
            <person name="Veneault-Fourrey C."/>
            <person name="LaButti K."/>
            <person name="Lindquist E.A."/>
            <person name="Lipzen A."/>
            <person name="Lundell T."/>
            <person name="Morin E."/>
            <person name="Murat C."/>
            <person name="Riley R."/>
            <person name="Ohm R."/>
            <person name="Sun H."/>
            <person name="Tunlid A."/>
            <person name="Henrissat B."/>
            <person name="Grigoriev I.V."/>
            <person name="Hibbett D.S."/>
            <person name="Martin F."/>
        </authorList>
    </citation>
    <scope>NUCLEOTIDE SEQUENCE [LARGE SCALE GENOMIC DNA]</scope>
    <source>
        <strain evidence="2">Ve08.2h10</strain>
    </source>
</reference>
<evidence type="ECO:0000313" key="2">
    <source>
        <dbReference type="Proteomes" id="UP000054538"/>
    </source>
</evidence>
<evidence type="ECO:0000313" key="1">
    <source>
        <dbReference type="EMBL" id="KIK94527.1"/>
    </source>
</evidence>
<dbReference type="OrthoDB" id="2576233at2759"/>
<dbReference type="EMBL" id="KN825100">
    <property type="protein sequence ID" value="KIK94527.1"/>
    <property type="molecule type" value="Genomic_DNA"/>
</dbReference>
<dbReference type="Proteomes" id="UP000054538">
    <property type="component" value="Unassembled WGS sequence"/>
</dbReference>
<name>A0A0D0DBI6_9AGAM</name>
<dbReference type="AlphaFoldDB" id="A0A0D0DBI6"/>
<dbReference type="HOGENOM" id="CLU_2050382_0_0_1"/>
<protein>
    <submittedName>
        <fullName evidence="1">Uncharacterized protein</fullName>
    </submittedName>
</protein>
<proteinExistence type="predicted"/>
<organism evidence="1 2">
    <name type="scientific">Paxillus rubicundulus Ve08.2h10</name>
    <dbReference type="NCBI Taxonomy" id="930991"/>
    <lineage>
        <taxon>Eukaryota</taxon>
        <taxon>Fungi</taxon>
        <taxon>Dikarya</taxon>
        <taxon>Basidiomycota</taxon>
        <taxon>Agaricomycotina</taxon>
        <taxon>Agaricomycetes</taxon>
        <taxon>Agaricomycetidae</taxon>
        <taxon>Boletales</taxon>
        <taxon>Paxilineae</taxon>
        <taxon>Paxillaceae</taxon>
        <taxon>Paxillus</taxon>
    </lineage>
</organism>